<proteinExistence type="predicted"/>
<evidence type="ECO:0000313" key="1">
    <source>
        <dbReference type="EMBL" id="MBX01923.1"/>
    </source>
</evidence>
<dbReference type="AlphaFoldDB" id="A0A2P2K8B9"/>
<dbReference type="EMBL" id="GGEC01021439">
    <property type="protein sequence ID" value="MBX01923.1"/>
    <property type="molecule type" value="Transcribed_RNA"/>
</dbReference>
<name>A0A2P2K8B9_RHIMU</name>
<protein>
    <submittedName>
        <fullName evidence="1">Uncharacterized protein</fullName>
    </submittedName>
</protein>
<sequence>MAKALLLRTIEPRKAFSKVLVGAASEKRANSEPERFTEIALPASSSSNHYFICIPSFHFRQEDEKMKMKMKKKQRQQQIGVVRIVSTRVLLPSVLSAAEKREEATNGAGQRVVMLSISF</sequence>
<accession>A0A2P2K8B9</accession>
<reference evidence="1" key="1">
    <citation type="submission" date="2018-02" db="EMBL/GenBank/DDBJ databases">
        <title>Rhizophora mucronata_Transcriptome.</title>
        <authorList>
            <person name="Meera S.P."/>
            <person name="Sreeshan A."/>
            <person name="Augustine A."/>
        </authorList>
    </citation>
    <scope>NUCLEOTIDE SEQUENCE</scope>
    <source>
        <tissue evidence="1">Leaf</tissue>
    </source>
</reference>
<organism evidence="1">
    <name type="scientific">Rhizophora mucronata</name>
    <name type="common">Asiatic mangrove</name>
    <dbReference type="NCBI Taxonomy" id="61149"/>
    <lineage>
        <taxon>Eukaryota</taxon>
        <taxon>Viridiplantae</taxon>
        <taxon>Streptophyta</taxon>
        <taxon>Embryophyta</taxon>
        <taxon>Tracheophyta</taxon>
        <taxon>Spermatophyta</taxon>
        <taxon>Magnoliopsida</taxon>
        <taxon>eudicotyledons</taxon>
        <taxon>Gunneridae</taxon>
        <taxon>Pentapetalae</taxon>
        <taxon>rosids</taxon>
        <taxon>fabids</taxon>
        <taxon>Malpighiales</taxon>
        <taxon>Rhizophoraceae</taxon>
        <taxon>Rhizophora</taxon>
    </lineage>
</organism>